<dbReference type="EMBL" id="SOZI01000008">
    <property type="protein sequence ID" value="TNY23772.1"/>
    <property type="molecule type" value="Genomic_DNA"/>
</dbReference>
<feature type="region of interest" description="Disordered" evidence="2">
    <location>
        <begin position="1"/>
        <end position="109"/>
    </location>
</feature>
<keyword evidence="5" id="KW-1185">Reference proteome</keyword>
<evidence type="ECO:0000313" key="4">
    <source>
        <dbReference type="EMBL" id="TNY23772.1"/>
    </source>
</evidence>
<dbReference type="OrthoDB" id="28947at2759"/>
<feature type="region of interest" description="Disordered" evidence="2">
    <location>
        <begin position="853"/>
        <end position="991"/>
    </location>
</feature>
<dbReference type="STRING" id="5288.A0A5C5G5Y4"/>
<feature type="compositionally biased region" description="Low complexity" evidence="2">
    <location>
        <begin position="38"/>
        <end position="54"/>
    </location>
</feature>
<feature type="region of interest" description="Disordered" evidence="2">
    <location>
        <begin position="484"/>
        <end position="531"/>
    </location>
</feature>
<dbReference type="SUPFAM" id="SSF48371">
    <property type="entry name" value="ARM repeat"/>
    <property type="match status" value="1"/>
</dbReference>
<dbReference type="PANTHER" id="PTHR12048:SF0">
    <property type="entry name" value="CCAAT_ENHANCER-BINDING PROTEIN ZETA"/>
    <property type="match status" value="1"/>
</dbReference>
<dbReference type="PANTHER" id="PTHR12048">
    <property type="entry name" value="CCAAT-BINDING FACTOR-RELATED"/>
    <property type="match status" value="1"/>
</dbReference>
<dbReference type="Proteomes" id="UP000311382">
    <property type="component" value="Unassembled WGS sequence"/>
</dbReference>
<feature type="compositionally biased region" description="Basic and acidic residues" evidence="2">
    <location>
        <begin position="916"/>
        <end position="932"/>
    </location>
</feature>
<feature type="domain" description="CCAAT-binding factor" evidence="3">
    <location>
        <begin position="580"/>
        <end position="745"/>
    </location>
</feature>
<feature type="compositionally biased region" description="Low complexity" evidence="2">
    <location>
        <begin position="11"/>
        <end position="27"/>
    </location>
</feature>
<protein>
    <submittedName>
        <fullName evidence="4">CBF/Mak21 family-domain-containing protein</fullName>
    </submittedName>
</protein>
<evidence type="ECO:0000259" key="3">
    <source>
        <dbReference type="Pfam" id="PF03914"/>
    </source>
</evidence>
<evidence type="ECO:0000256" key="2">
    <source>
        <dbReference type="SAM" id="MobiDB-lite"/>
    </source>
</evidence>
<feature type="compositionally biased region" description="Low complexity" evidence="2">
    <location>
        <begin position="875"/>
        <end position="886"/>
    </location>
</feature>
<feature type="compositionally biased region" description="Acidic residues" evidence="2">
    <location>
        <begin position="933"/>
        <end position="970"/>
    </location>
</feature>
<organism evidence="4 5">
    <name type="scientific">Rhodotorula diobovata</name>
    <dbReference type="NCBI Taxonomy" id="5288"/>
    <lineage>
        <taxon>Eukaryota</taxon>
        <taxon>Fungi</taxon>
        <taxon>Dikarya</taxon>
        <taxon>Basidiomycota</taxon>
        <taxon>Pucciniomycotina</taxon>
        <taxon>Microbotryomycetes</taxon>
        <taxon>Sporidiobolales</taxon>
        <taxon>Sporidiobolaceae</taxon>
        <taxon>Rhodotorula</taxon>
    </lineage>
</organism>
<dbReference type="InterPro" id="IPR016024">
    <property type="entry name" value="ARM-type_fold"/>
</dbReference>
<dbReference type="AlphaFoldDB" id="A0A5C5G5Y4"/>
<dbReference type="InterPro" id="IPR005612">
    <property type="entry name" value="CCAAT-binding_factor"/>
</dbReference>
<reference evidence="4 5" key="1">
    <citation type="submission" date="2019-03" db="EMBL/GenBank/DDBJ databases">
        <title>Rhodosporidium diobovatum UCD-FST 08-225 genome sequencing, assembly, and annotation.</title>
        <authorList>
            <person name="Fakankun I.U."/>
            <person name="Fristensky B."/>
            <person name="Levin D.B."/>
        </authorList>
    </citation>
    <scope>NUCLEOTIDE SEQUENCE [LARGE SCALE GENOMIC DNA]</scope>
    <source>
        <strain evidence="4 5">UCD-FST 08-225</strain>
    </source>
</reference>
<feature type="compositionally biased region" description="Acidic residues" evidence="2">
    <location>
        <begin position="487"/>
        <end position="496"/>
    </location>
</feature>
<dbReference type="Pfam" id="PF03914">
    <property type="entry name" value="CBF"/>
    <property type="match status" value="1"/>
</dbReference>
<proteinExistence type="inferred from homology"/>
<feature type="compositionally biased region" description="Acidic residues" evidence="2">
    <location>
        <begin position="887"/>
        <end position="915"/>
    </location>
</feature>
<sequence>MAPNPYLKAIAPGSAKPASGSPASASASKRKGTKRDSTTASSSSSSAAAANGKANGKGKARADDSVLKQEILALGGDDDDFELLQGVESDSEVEGDEGAGAKKGDPVVDPTPQWYAVPTVAPSASAPRPKPELVSTMLARGQALLTKENELYASALDPKGSKTSAAPPPNGLSKADQVFIQQILTSGTSSDRVSALLLLVSSSPLHTMSYLEQLSALTRKKSRDESMRAIRGLVDWFRSEGGGSPDRKLRYIADQPGLATVAVAFEALEKKGKYAVSSHEGLGKADVERCLTLWAYEDWFKRWFFQVLQALEQMSVDPLPHPRSQAVMHLSNLLRDKPEQESNILRLLVNKLGDTNRSIASKTSHHLLQVLQTHPGMTPMLVREVSALVLKPRSAVQAVAPSSASTSHVRFGGLDDDEGAAKKKKHAAAAASSVTVKDAARDNARYYGVTTLNQVMLRKDQGDVAAKMVDCYFEVFSDVLGRLPDKEEGEGEDEGSDGEKKAKPQGKKRARGGDNRGGKKGKGQQELPQDAVNDVDSKLVAAVLTGINRAFPFAKLEDDAFKRRLDTLFRITHTSTFNVSIQALMLIFHVSSAKRDVSDRFYRALYTSLHDPRLTHSSKQALYLNLVFRATKADKDANRVAAFVKRLIQVLTGMDTTFVLGGLFVVGELLASVAGLRTLLTVPETTKIAAVAEATKAAGDKGDEHAADRYDGKKREPKYAHAENSCLWELTPLLSHWHPTVASYAEALLVGDSLSAASDLEQFSLAAFLDRFVYRETKKAAASKGSSMMQPGLAGQDKSGRVTLVKGAHRSAKDEAPVNSDQFRRRNVHDVPVDQMFFHKFFTSKATLDGDKAKSASKRKLRRGADDSDAEGSDAESIADAGGDADGAVDPDELAAAMGDDDDEEEDKTDDELEEAIWKEMRRTMPRAKGDSDIELDDEAGADLDDDEDGEDLAAYDYSDSEDGAAEEGDGAFNADDYAHLLGADDEDDDL</sequence>
<evidence type="ECO:0000256" key="1">
    <source>
        <dbReference type="ARBA" id="ARBA00007797"/>
    </source>
</evidence>
<name>A0A5C5G5Y4_9BASI</name>
<comment type="caution">
    <text evidence="4">The sequence shown here is derived from an EMBL/GenBank/DDBJ whole genome shotgun (WGS) entry which is preliminary data.</text>
</comment>
<comment type="similarity">
    <text evidence="1">Belongs to the CBF/MAK21 family.</text>
</comment>
<accession>A0A5C5G5Y4</accession>
<evidence type="ECO:0000313" key="5">
    <source>
        <dbReference type="Proteomes" id="UP000311382"/>
    </source>
</evidence>
<dbReference type="GO" id="GO:0005634">
    <property type="term" value="C:nucleus"/>
    <property type="evidence" value="ECO:0007669"/>
    <property type="project" value="TreeGrafter"/>
</dbReference>
<dbReference type="InterPro" id="IPR040155">
    <property type="entry name" value="CEBPZ/Mak21-like"/>
</dbReference>
<gene>
    <name evidence="4" type="ORF">DMC30DRAFT_346927</name>
</gene>